<name>A0A2T4MWQ3_AERVE</name>
<gene>
    <name evidence="1" type="ORF">DAA48_20975</name>
</gene>
<accession>A0A2T4MWQ3</accession>
<dbReference type="EMBL" id="PZKL01000045">
    <property type="protein sequence ID" value="PTH78916.1"/>
    <property type="molecule type" value="Genomic_DNA"/>
</dbReference>
<sequence>MKKSEPVIVSNCLVHAAEALRFLADNRAQDGADQRFNRQNLMLLSTQVIETNHRHNMLVNGDGKVKRTAVAQTSTGWPNRCEMSAFYALRHLAYYDLKDVSCSTFNKQSVLSIAADLEDMAKQLENMTF</sequence>
<dbReference type="AlphaFoldDB" id="A0A2T4MWQ3"/>
<proteinExistence type="predicted"/>
<protein>
    <submittedName>
        <fullName evidence="1">Uncharacterized protein</fullName>
    </submittedName>
</protein>
<dbReference type="Proteomes" id="UP000241986">
    <property type="component" value="Unassembled WGS sequence"/>
</dbReference>
<organism evidence="1 2">
    <name type="scientific">Aeromonas veronii</name>
    <dbReference type="NCBI Taxonomy" id="654"/>
    <lineage>
        <taxon>Bacteria</taxon>
        <taxon>Pseudomonadati</taxon>
        <taxon>Pseudomonadota</taxon>
        <taxon>Gammaproteobacteria</taxon>
        <taxon>Aeromonadales</taxon>
        <taxon>Aeromonadaceae</taxon>
        <taxon>Aeromonas</taxon>
    </lineage>
</organism>
<reference evidence="1 2" key="1">
    <citation type="submission" date="2018-03" db="EMBL/GenBank/DDBJ databases">
        <title>Aeromonas veronii whole genome sequencing and analysis.</title>
        <authorList>
            <person name="Xie H."/>
            <person name="Liu T."/>
            <person name="Wang K."/>
        </authorList>
    </citation>
    <scope>NUCLEOTIDE SEQUENCE [LARGE SCALE GENOMIC DNA]</scope>
    <source>
        <strain evidence="1 2">XH.VA.1</strain>
    </source>
</reference>
<evidence type="ECO:0000313" key="1">
    <source>
        <dbReference type="EMBL" id="PTH78916.1"/>
    </source>
</evidence>
<comment type="caution">
    <text evidence="1">The sequence shown here is derived from an EMBL/GenBank/DDBJ whole genome shotgun (WGS) entry which is preliminary data.</text>
</comment>
<evidence type="ECO:0000313" key="2">
    <source>
        <dbReference type="Proteomes" id="UP000241986"/>
    </source>
</evidence>